<name>A0A095TT07_9GAMM</name>
<dbReference type="eggNOG" id="ENOG502ZKIS">
    <property type="taxonomic scope" value="Bacteria"/>
</dbReference>
<accession>A0A095TT07</accession>
<comment type="caution">
    <text evidence="1">The sequence shown here is derived from an EMBL/GenBank/DDBJ whole genome shotgun (WGS) entry which is preliminary data.</text>
</comment>
<proteinExistence type="predicted"/>
<dbReference type="EMBL" id="JPKR02000005">
    <property type="protein sequence ID" value="KGD79694.1"/>
    <property type="molecule type" value="Genomic_DNA"/>
</dbReference>
<reference evidence="1" key="1">
    <citation type="submission" date="2014-12" db="EMBL/GenBank/DDBJ databases">
        <title>The draft genome of the Tatumella morbirosei type strain, LMG23360T isolated from pineapple rot.</title>
        <authorList>
            <person name="Smits T.H."/>
            <person name="Palmer M."/>
            <person name="Venter S.N."/>
            <person name="Duffy B."/>
            <person name="Steenkamp E.T."/>
            <person name="Chan W.Y."/>
            <person name="Coutinho T.A."/>
            <person name="Coetzee M.P."/>
            <person name="De Maayer P."/>
        </authorList>
    </citation>
    <scope>NUCLEOTIDE SEQUENCE [LARGE SCALE GENOMIC DNA]</scope>
    <source>
        <strain evidence="1">LMG 23360</strain>
    </source>
</reference>
<gene>
    <name evidence="1" type="ORF">HA49_01610</name>
</gene>
<dbReference type="OrthoDB" id="6556097at2"/>
<dbReference type="RefSeq" id="WP_038016081.1">
    <property type="nucleotide sequence ID" value="NZ_JPKR02000005.1"/>
</dbReference>
<sequence>MIQQLSLQEVMCRIQQAETVLTVWLHSMTTDDGKAPDMVDAVLTILSGLADALAMEADL</sequence>
<dbReference type="STRING" id="642227.HA49_01610"/>
<organism evidence="1 2">
    <name type="scientific">Tatumella morbirosei</name>
    <dbReference type="NCBI Taxonomy" id="642227"/>
    <lineage>
        <taxon>Bacteria</taxon>
        <taxon>Pseudomonadati</taxon>
        <taxon>Pseudomonadota</taxon>
        <taxon>Gammaproteobacteria</taxon>
        <taxon>Enterobacterales</taxon>
        <taxon>Erwiniaceae</taxon>
        <taxon>Tatumella</taxon>
    </lineage>
</organism>
<keyword evidence="2" id="KW-1185">Reference proteome</keyword>
<dbReference type="Proteomes" id="UP000029577">
    <property type="component" value="Unassembled WGS sequence"/>
</dbReference>
<protein>
    <submittedName>
        <fullName evidence="1">Prophage protein</fullName>
    </submittedName>
</protein>
<evidence type="ECO:0000313" key="1">
    <source>
        <dbReference type="EMBL" id="KGD79694.1"/>
    </source>
</evidence>
<evidence type="ECO:0000313" key="2">
    <source>
        <dbReference type="Proteomes" id="UP000029577"/>
    </source>
</evidence>
<dbReference type="AlphaFoldDB" id="A0A095TT07"/>